<sequence length="124" mass="13993">MTSLTQPDTETAAAHQSRAEFDDRLIGVKMHGHKGNEQVNLYTLAEVAEFIGMAPMEALQQYGTKGMIHYVDPNALVEWLATVQGDEELAAAVEAEIEAHDNYKDRIEPIKELLKERLEQIEER</sequence>
<dbReference type="KEGG" id="hhsr:HSR6_0778"/>
<dbReference type="Proteomes" id="UP000186165">
    <property type="component" value="Chromosome"/>
</dbReference>
<dbReference type="RefSeq" id="WP_071932853.1">
    <property type="nucleotide sequence ID" value="NZ_CP016804.1"/>
</dbReference>
<reference evidence="2" key="1">
    <citation type="submission" date="2016-08" db="EMBL/GenBank/DDBJ databases">
        <title>Discovery of first anaerobic lithoheterotrophic haloarchae widely represented in hypersaline habitats.</title>
        <authorList>
            <person name="Sorokin D.Y."/>
            <person name="Kublanov I.V."/>
            <person name="Roman P."/>
            <person name="Sinninghe Damste J.S."/>
            <person name="Golyshin P.N."/>
            <person name="Rojo D."/>
            <person name="Ciordia S."/>
            <person name="Mena Md.C."/>
            <person name="Ferrer M."/>
            <person name="Smedile F."/>
            <person name="Messina E."/>
            <person name="La Cono V."/>
            <person name="Yakimov M.M."/>
        </authorList>
    </citation>
    <scope>NUCLEOTIDE SEQUENCE [LARGE SCALE GENOMIC DNA]</scope>
    <source>
        <strain evidence="2">HSR6</strain>
    </source>
</reference>
<evidence type="ECO:0000313" key="2">
    <source>
        <dbReference type="Proteomes" id="UP000186165"/>
    </source>
</evidence>
<dbReference type="EMBL" id="CP016804">
    <property type="protein sequence ID" value="APE95235.1"/>
    <property type="molecule type" value="Genomic_DNA"/>
</dbReference>
<organism evidence="1 2">
    <name type="scientific">Halodesulfurarchaeum formicicum</name>
    <dbReference type="NCBI Taxonomy" id="1873524"/>
    <lineage>
        <taxon>Archaea</taxon>
        <taxon>Methanobacteriati</taxon>
        <taxon>Methanobacteriota</taxon>
        <taxon>Stenosarchaea group</taxon>
        <taxon>Halobacteria</taxon>
        <taxon>Halobacteriales</taxon>
        <taxon>Halobacteriaceae</taxon>
        <taxon>Halodesulfurarchaeum</taxon>
    </lineage>
</organism>
<protein>
    <submittedName>
        <fullName evidence="1">Uncharacterized protein</fullName>
    </submittedName>
</protein>
<dbReference type="GeneID" id="30417298"/>
<keyword evidence="2" id="KW-1185">Reference proteome</keyword>
<dbReference type="AlphaFoldDB" id="A0A1J1ABR7"/>
<name>A0A1J1ABR7_9EURY</name>
<proteinExistence type="predicted"/>
<evidence type="ECO:0000313" key="1">
    <source>
        <dbReference type="EMBL" id="APE95235.1"/>
    </source>
</evidence>
<accession>A0A1J1ABR7</accession>
<gene>
    <name evidence="1" type="ORF">HSR6_0778</name>
</gene>